<name>A0A8S1QHD8_9CILI</name>
<dbReference type="EMBL" id="CAJJDN010000105">
    <property type="protein sequence ID" value="CAD8114411.1"/>
    <property type="molecule type" value="Genomic_DNA"/>
</dbReference>
<evidence type="ECO:0000313" key="1">
    <source>
        <dbReference type="EMBL" id="CAD8114411.1"/>
    </source>
</evidence>
<protein>
    <submittedName>
        <fullName evidence="1">Uncharacterized protein</fullName>
    </submittedName>
</protein>
<dbReference type="Proteomes" id="UP000692954">
    <property type="component" value="Unassembled WGS sequence"/>
</dbReference>
<reference evidence="1" key="1">
    <citation type="submission" date="2021-01" db="EMBL/GenBank/DDBJ databases">
        <authorList>
            <consortium name="Genoscope - CEA"/>
            <person name="William W."/>
        </authorList>
    </citation>
    <scope>NUCLEOTIDE SEQUENCE</scope>
</reference>
<sequence>MQSHFSANFTNNDQFCLSMNELDQFSNFGEIEGQISVQNKLCKTQLKVEQRNGELRYILDGRIIKSEKIFEPKIETNIDQILHLQWIGESKNQQKQDRWYALWKGERLNSGGNYNQNGLKIGIWIELQENYWDQADIYHIGIYKNGRKYGKWKTVYMDRILGEGDYDENECKVGMWVEINKNFNDQCQIIQKGLYNQGQKIGRWDTRFRSHKGHFENIGGGYYDMQSNKQGLWVEISDSFMNDCKLTLAGLYKNNRRNGYWNIIYENKRISKYLSIGGGNYNCNGMKQGKWIEIYSNFNKDTQIFIEGEYQQGKKLGIWKIFQIYEYLQNLKIIGFGAYSEEGHKDGKWIEIFEKSNKDCYANDIGNYNKGQKVGLWETYSLLKDQDKLQKIGGGVYNANGKKHGDWIELYLLQTDYWNDSLLVLNGKYQNGLRIEKWDIKWQEYDNNNKNQIQIGGGIYNENGIKCGQWIELDQNFNSKCKVLHQGKYEQGFRIGNWKIKFCFLNTKNYIEIAGGQYNDQGLQEGKWKELHNNFYDHFQCYNIGQYQNKRKCGKWKTFYYDDSKLGNVNLGEGQYDENGMKQGKWTILHNKFNQQLYNLFTLRGKLGFNGWKIQGWNQIWILEIFSKNEILQPN</sequence>
<dbReference type="PANTHER" id="PTHR33706">
    <property type="entry name" value="MORN VARIANT REPEAT PROTEIN"/>
    <property type="match status" value="1"/>
</dbReference>
<accession>A0A8S1QHD8</accession>
<organism evidence="1 2">
    <name type="scientific">Paramecium sonneborni</name>
    <dbReference type="NCBI Taxonomy" id="65129"/>
    <lineage>
        <taxon>Eukaryota</taxon>
        <taxon>Sar</taxon>
        <taxon>Alveolata</taxon>
        <taxon>Ciliophora</taxon>
        <taxon>Intramacronucleata</taxon>
        <taxon>Oligohymenophorea</taxon>
        <taxon>Peniculida</taxon>
        <taxon>Parameciidae</taxon>
        <taxon>Paramecium</taxon>
    </lineage>
</organism>
<dbReference type="AlphaFoldDB" id="A0A8S1QHD8"/>
<keyword evidence="2" id="KW-1185">Reference proteome</keyword>
<gene>
    <name evidence="1" type="ORF">PSON_ATCC_30995.1.T1050189</name>
</gene>
<proteinExistence type="predicted"/>
<comment type="caution">
    <text evidence="1">The sequence shown here is derived from an EMBL/GenBank/DDBJ whole genome shotgun (WGS) entry which is preliminary data.</text>
</comment>
<dbReference type="PANTHER" id="PTHR33706:SF1">
    <property type="entry name" value="TPR REPEAT PROTEIN"/>
    <property type="match status" value="1"/>
</dbReference>
<evidence type="ECO:0000313" key="2">
    <source>
        <dbReference type="Proteomes" id="UP000692954"/>
    </source>
</evidence>